<keyword evidence="4" id="KW-0378">Hydrolase</keyword>
<organism evidence="10 11">
    <name type="scientific">Paenibacillus aceti</name>
    <dbReference type="NCBI Taxonomy" id="1820010"/>
    <lineage>
        <taxon>Bacteria</taxon>
        <taxon>Bacillati</taxon>
        <taxon>Bacillota</taxon>
        <taxon>Bacilli</taxon>
        <taxon>Bacillales</taxon>
        <taxon>Paenibacillaceae</taxon>
        <taxon>Paenibacillus</taxon>
    </lineage>
</organism>
<evidence type="ECO:0000256" key="5">
    <source>
        <dbReference type="ARBA" id="ARBA00022833"/>
    </source>
</evidence>
<accession>A0ABQ1VR81</accession>
<sequence>MLTSRIAGRDWRPVVGMCDGYRYADFIAQSAELMRRYPTLCRKCIGHSVLGKSLDCFVIGNGPEQLHMNGAVHANEWITTPLLLRFMEELLECSIAQLSEEITCLLQRVTLWIVPMVNPDGVDLAQDGIGIAERDWRSCLLEWNGGRDDFTGWKANIRGVDLNDQFPAHWETERERRQVTGPASQDYSGAEPLSEPEARALAELTERVDFSRALSLHTQGREIYWNYRDHEPPQAEELADRMAAVSGYRAVKLSGSDAGYKDWFILKFRRPGFTVEAGEGKNPLPPEQFASIYEDLAPLLLEFIRG</sequence>
<dbReference type="Pfam" id="PF00246">
    <property type="entry name" value="Peptidase_M14"/>
    <property type="match status" value="1"/>
</dbReference>
<evidence type="ECO:0000313" key="10">
    <source>
        <dbReference type="EMBL" id="GGF91898.1"/>
    </source>
</evidence>
<evidence type="ECO:0000256" key="8">
    <source>
        <dbReference type="SAM" id="MobiDB-lite"/>
    </source>
</evidence>
<feature type="active site" description="Proton donor/acceptor" evidence="7">
    <location>
        <position position="276"/>
    </location>
</feature>
<feature type="domain" description="Peptidase M14" evidence="9">
    <location>
        <begin position="19"/>
        <end position="306"/>
    </location>
</feature>
<dbReference type="SMART" id="SM00631">
    <property type="entry name" value="Zn_pept"/>
    <property type="match status" value="1"/>
</dbReference>
<evidence type="ECO:0000256" key="6">
    <source>
        <dbReference type="ARBA" id="ARBA00023049"/>
    </source>
</evidence>
<comment type="caution">
    <text evidence="10">The sequence shown here is derived from an EMBL/GenBank/DDBJ whole genome shotgun (WGS) entry which is preliminary data.</text>
</comment>
<dbReference type="RefSeq" id="WP_120460774.1">
    <property type="nucleotide sequence ID" value="NZ_BMIW01000006.1"/>
</dbReference>
<comment type="cofactor">
    <cofactor evidence="1">
        <name>Zn(2+)</name>
        <dbReference type="ChEBI" id="CHEBI:29105"/>
    </cofactor>
</comment>
<keyword evidence="5" id="KW-0862">Zinc</keyword>
<dbReference type="CDD" id="cd06229">
    <property type="entry name" value="M14_Endopeptidase_I"/>
    <property type="match status" value="1"/>
</dbReference>
<dbReference type="PROSITE" id="PS52035">
    <property type="entry name" value="PEPTIDASE_M14"/>
    <property type="match status" value="1"/>
</dbReference>
<evidence type="ECO:0000256" key="1">
    <source>
        <dbReference type="ARBA" id="ARBA00001947"/>
    </source>
</evidence>
<dbReference type="InterPro" id="IPR034274">
    <property type="entry name" value="ENP1_M14_CPD"/>
</dbReference>
<proteinExistence type="inferred from homology"/>
<dbReference type="Proteomes" id="UP000608420">
    <property type="component" value="Unassembled WGS sequence"/>
</dbReference>
<feature type="region of interest" description="Disordered" evidence="8">
    <location>
        <begin position="172"/>
        <end position="195"/>
    </location>
</feature>
<evidence type="ECO:0000259" key="9">
    <source>
        <dbReference type="PROSITE" id="PS52035"/>
    </source>
</evidence>
<evidence type="ECO:0000256" key="7">
    <source>
        <dbReference type="PROSITE-ProRule" id="PRU01379"/>
    </source>
</evidence>
<keyword evidence="11" id="KW-1185">Reference proteome</keyword>
<keyword evidence="6" id="KW-0482">Metalloprotease</keyword>
<protein>
    <recommendedName>
        <fullName evidence="9">Peptidase M14 domain-containing protein</fullName>
    </recommendedName>
</protein>
<evidence type="ECO:0000256" key="4">
    <source>
        <dbReference type="ARBA" id="ARBA00022801"/>
    </source>
</evidence>
<dbReference type="EMBL" id="BMIW01000006">
    <property type="protein sequence ID" value="GGF91898.1"/>
    <property type="molecule type" value="Genomic_DNA"/>
</dbReference>
<evidence type="ECO:0000256" key="2">
    <source>
        <dbReference type="ARBA" id="ARBA00005988"/>
    </source>
</evidence>
<keyword evidence="3" id="KW-0645">Protease</keyword>
<evidence type="ECO:0000313" key="11">
    <source>
        <dbReference type="Proteomes" id="UP000608420"/>
    </source>
</evidence>
<dbReference type="PANTHER" id="PTHR11705">
    <property type="entry name" value="PROTEASE FAMILY M14 CARBOXYPEPTIDASE A,B"/>
    <property type="match status" value="1"/>
</dbReference>
<dbReference type="SUPFAM" id="SSF53187">
    <property type="entry name" value="Zn-dependent exopeptidases"/>
    <property type="match status" value="1"/>
</dbReference>
<comment type="similarity">
    <text evidence="2 7">Belongs to the peptidase M14 family.</text>
</comment>
<dbReference type="PANTHER" id="PTHR11705:SF143">
    <property type="entry name" value="SLL0236 PROTEIN"/>
    <property type="match status" value="1"/>
</dbReference>
<evidence type="ECO:0000256" key="3">
    <source>
        <dbReference type="ARBA" id="ARBA00022670"/>
    </source>
</evidence>
<name>A0ABQ1VR81_9BACL</name>
<dbReference type="InterPro" id="IPR000834">
    <property type="entry name" value="Peptidase_M14"/>
</dbReference>
<reference evidence="11" key="1">
    <citation type="journal article" date="2019" name="Int. J. Syst. Evol. Microbiol.">
        <title>The Global Catalogue of Microorganisms (GCM) 10K type strain sequencing project: providing services to taxonomists for standard genome sequencing and annotation.</title>
        <authorList>
            <consortium name="The Broad Institute Genomics Platform"/>
            <consortium name="The Broad Institute Genome Sequencing Center for Infectious Disease"/>
            <person name="Wu L."/>
            <person name="Ma J."/>
        </authorList>
    </citation>
    <scope>NUCLEOTIDE SEQUENCE [LARGE SCALE GENOMIC DNA]</scope>
    <source>
        <strain evidence="11">CGMCC 1.15420</strain>
    </source>
</reference>
<dbReference type="Gene3D" id="3.40.630.10">
    <property type="entry name" value="Zn peptidases"/>
    <property type="match status" value="1"/>
</dbReference>
<gene>
    <name evidence="10" type="ORF">GCM10010913_11830</name>
</gene>